<feature type="transmembrane region" description="Helical" evidence="9">
    <location>
        <begin position="48"/>
        <end position="70"/>
    </location>
</feature>
<gene>
    <name evidence="10" type="primary">nad3</name>
</gene>
<keyword evidence="9 10" id="KW-0496">Mitochondrion</keyword>
<keyword evidence="9" id="KW-0520">NAD</keyword>
<comment type="subcellular location">
    <subcellularLocation>
        <location evidence="1">Membrane</location>
    </subcellularLocation>
    <subcellularLocation>
        <location evidence="9">Mitochondrion membrane</location>
        <topology evidence="9">Multi-pass membrane protein</topology>
    </subcellularLocation>
</comment>
<dbReference type="Pfam" id="PF00507">
    <property type="entry name" value="Oxidored_q4"/>
    <property type="match status" value="1"/>
</dbReference>
<protein>
    <recommendedName>
        <fullName evidence="3 9">NADH-ubiquinone oxidoreductase chain 3</fullName>
        <ecNumber evidence="9">7.1.1.2</ecNumber>
    </recommendedName>
</protein>
<evidence type="ECO:0000256" key="6">
    <source>
        <dbReference type="ARBA" id="ARBA00022989"/>
    </source>
</evidence>
<dbReference type="InterPro" id="IPR000440">
    <property type="entry name" value="NADH_UbQ/plastoQ_OxRdtase_su3"/>
</dbReference>
<proteinExistence type="inferred from homology"/>
<feature type="transmembrane region" description="Helical" evidence="9">
    <location>
        <begin position="6"/>
        <end position="27"/>
    </location>
</feature>
<dbReference type="GO" id="GO:0031966">
    <property type="term" value="C:mitochondrial membrane"/>
    <property type="evidence" value="ECO:0007669"/>
    <property type="project" value="UniProtKB-SubCell"/>
</dbReference>
<dbReference type="Gene3D" id="1.20.58.1610">
    <property type="entry name" value="NADH:ubiquinone/plastoquinone oxidoreductase, chain 3"/>
    <property type="match status" value="1"/>
</dbReference>
<evidence type="ECO:0000256" key="1">
    <source>
        <dbReference type="ARBA" id="ARBA00004370"/>
    </source>
</evidence>
<name>A0AA86IKI2_9UROC</name>
<keyword evidence="6 9" id="KW-1133">Transmembrane helix</keyword>
<dbReference type="AlphaFoldDB" id="A0AA86IKI2"/>
<keyword evidence="7 9" id="KW-0472">Membrane</keyword>
<comment type="function">
    <text evidence="9">Core subunit of the mitochondrial membrane respiratory chain NADH dehydrogenase (Complex I) which catalyzes electron transfer from NADH through the respiratory chain, using ubiquinone as an electron acceptor. Essential for the catalytic activity of complex I.</text>
</comment>
<feature type="transmembrane region" description="Helical" evidence="9">
    <location>
        <begin position="76"/>
        <end position="96"/>
    </location>
</feature>
<dbReference type="EC" id="7.1.1.2" evidence="9"/>
<keyword evidence="9" id="KW-0679">Respiratory chain</keyword>
<dbReference type="GO" id="GO:0008137">
    <property type="term" value="F:NADH dehydrogenase (ubiquinone) activity"/>
    <property type="evidence" value="ECO:0007669"/>
    <property type="project" value="UniProtKB-UniRule"/>
</dbReference>
<evidence type="ECO:0000256" key="9">
    <source>
        <dbReference type="RuleBase" id="RU003640"/>
    </source>
</evidence>
<evidence type="ECO:0000256" key="4">
    <source>
        <dbReference type="ARBA" id="ARBA00022448"/>
    </source>
</evidence>
<evidence type="ECO:0000256" key="7">
    <source>
        <dbReference type="ARBA" id="ARBA00023136"/>
    </source>
</evidence>
<keyword evidence="5 9" id="KW-0812">Transmembrane</keyword>
<geneLocation type="mitochondrion" evidence="10"/>
<keyword evidence="4 9" id="KW-0813">Transport</keyword>
<sequence length="105" mass="12117">MLTLIIIMFFSMLFYYLTKLPLMNLHLSSFSLFECGFESNSGVGTYSLQFFTLALSFIAFDYEIFLLLPFMGYLTYYNFGAMVFLLILSLLTALLGNEMKFLLVT</sequence>
<dbReference type="InterPro" id="IPR038430">
    <property type="entry name" value="NDAH_ubi_oxred_su3_sf"/>
</dbReference>
<evidence type="ECO:0000256" key="2">
    <source>
        <dbReference type="ARBA" id="ARBA00008472"/>
    </source>
</evidence>
<evidence type="ECO:0000313" key="10">
    <source>
        <dbReference type="EMBL" id="BCM73330.1"/>
    </source>
</evidence>
<dbReference type="EMBL" id="LC590040">
    <property type="protein sequence ID" value="BCM73330.1"/>
    <property type="molecule type" value="Genomic_DNA"/>
</dbReference>
<comment type="catalytic activity">
    <reaction evidence="8 9">
        <text>a ubiquinone + NADH + 5 H(+)(in) = a ubiquinol + NAD(+) + 4 H(+)(out)</text>
        <dbReference type="Rhea" id="RHEA:29091"/>
        <dbReference type="Rhea" id="RHEA-COMP:9565"/>
        <dbReference type="Rhea" id="RHEA-COMP:9566"/>
        <dbReference type="ChEBI" id="CHEBI:15378"/>
        <dbReference type="ChEBI" id="CHEBI:16389"/>
        <dbReference type="ChEBI" id="CHEBI:17976"/>
        <dbReference type="ChEBI" id="CHEBI:57540"/>
        <dbReference type="ChEBI" id="CHEBI:57945"/>
        <dbReference type="EC" id="7.1.1.2"/>
    </reaction>
</comment>
<keyword evidence="9" id="KW-0249">Electron transport</keyword>
<comment type="similarity">
    <text evidence="2 9">Belongs to the complex I subunit 3 family.</text>
</comment>
<organism evidence="10">
    <name type="scientific">Thetys vagina</name>
    <dbReference type="NCBI Taxonomy" id="942565"/>
    <lineage>
        <taxon>Eukaryota</taxon>
        <taxon>Metazoa</taxon>
        <taxon>Chordata</taxon>
        <taxon>Tunicata</taxon>
        <taxon>Thaliacea</taxon>
        <taxon>Salpida</taxon>
        <taxon>Salpidae</taxon>
        <taxon>Thetys</taxon>
    </lineage>
</organism>
<reference evidence="10" key="1">
    <citation type="submission" date="2020-10" db="EMBL/GenBank/DDBJ databases">
        <title>Nuclear ribosomal and mitochondrial DNA copy number and intra-individual variation in the tunicate zooplankton salps.</title>
        <authorList>
            <person name="Goodall-Copestake W.P."/>
        </authorList>
    </citation>
    <scope>NUCLEOTIDE SEQUENCE</scope>
    <source>
        <strain evidence="10">E32_Tv1</strain>
        <tissue evidence="10">Muscle</tissue>
    </source>
</reference>
<keyword evidence="9" id="KW-0830">Ubiquinone</keyword>
<evidence type="ECO:0000256" key="3">
    <source>
        <dbReference type="ARBA" id="ARBA00021007"/>
    </source>
</evidence>
<evidence type="ECO:0000256" key="5">
    <source>
        <dbReference type="ARBA" id="ARBA00022692"/>
    </source>
</evidence>
<accession>A0AA86IKI2</accession>
<keyword evidence="9" id="KW-1278">Translocase</keyword>
<evidence type="ECO:0000256" key="8">
    <source>
        <dbReference type="ARBA" id="ARBA00049551"/>
    </source>
</evidence>